<dbReference type="Proteomes" id="UP001500454">
    <property type="component" value="Unassembled WGS sequence"/>
</dbReference>
<evidence type="ECO:0000313" key="2">
    <source>
        <dbReference type="Proteomes" id="UP001500454"/>
    </source>
</evidence>
<dbReference type="EMBL" id="BAABHA010000006">
    <property type="protein sequence ID" value="GAA4382345.1"/>
    <property type="molecule type" value="Genomic_DNA"/>
</dbReference>
<comment type="caution">
    <text evidence="1">The sequence shown here is derived from an EMBL/GenBank/DDBJ whole genome shotgun (WGS) entry which is preliminary data.</text>
</comment>
<reference evidence="2" key="1">
    <citation type="journal article" date="2019" name="Int. J. Syst. Evol. Microbiol.">
        <title>The Global Catalogue of Microorganisms (GCM) 10K type strain sequencing project: providing services to taxonomists for standard genome sequencing and annotation.</title>
        <authorList>
            <consortium name="The Broad Institute Genomics Platform"/>
            <consortium name="The Broad Institute Genome Sequencing Center for Infectious Disease"/>
            <person name="Wu L."/>
            <person name="Ma J."/>
        </authorList>
    </citation>
    <scope>NUCLEOTIDE SEQUENCE [LARGE SCALE GENOMIC DNA]</scope>
    <source>
        <strain evidence="2">JCM 17924</strain>
    </source>
</reference>
<sequence length="62" mass="6829">MIKRSDHALAVEAVQCLEHHYVEPALVGVGEKLLELGALGRGCSMPFETNANRRTIKVPDEK</sequence>
<organism evidence="1 2">
    <name type="scientific">Hymenobacter koreensis</name>
    <dbReference type="NCBI Taxonomy" id="1084523"/>
    <lineage>
        <taxon>Bacteria</taxon>
        <taxon>Pseudomonadati</taxon>
        <taxon>Bacteroidota</taxon>
        <taxon>Cytophagia</taxon>
        <taxon>Cytophagales</taxon>
        <taxon>Hymenobacteraceae</taxon>
        <taxon>Hymenobacter</taxon>
    </lineage>
</organism>
<proteinExistence type="predicted"/>
<evidence type="ECO:0000313" key="1">
    <source>
        <dbReference type="EMBL" id="GAA4382345.1"/>
    </source>
</evidence>
<gene>
    <name evidence="1" type="ORF">GCM10023186_22500</name>
</gene>
<keyword evidence="2" id="KW-1185">Reference proteome</keyword>
<name>A0ABP8IZT2_9BACT</name>
<protein>
    <submittedName>
        <fullName evidence="1">Uncharacterized protein</fullName>
    </submittedName>
</protein>
<accession>A0ABP8IZT2</accession>